<evidence type="ECO:0000256" key="2">
    <source>
        <dbReference type="PIRSR" id="PIRSR005965-1"/>
    </source>
</evidence>
<accession>E0UBB1</accession>
<dbReference type="CDD" id="cd02185">
    <property type="entry name" value="AroH"/>
    <property type="match status" value="1"/>
</dbReference>
<feature type="binding site" evidence="2">
    <location>
        <position position="92"/>
    </location>
    <ligand>
        <name>prephenate</name>
        <dbReference type="ChEBI" id="CHEBI:29934"/>
    </ligand>
</feature>
<dbReference type="Gene3D" id="3.30.1330.40">
    <property type="entry name" value="RutC-like"/>
    <property type="match status" value="1"/>
</dbReference>
<dbReference type="OrthoDB" id="9802232at2"/>
<reference evidence="5" key="1">
    <citation type="journal article" date="2011" name="MBio">
        <title>Novel metabolic attributes of the genus Cyanothece, comprising a group of unicellular nitrogen-fixing Cyanobacteria.</title>
        <authorList>
            <person name="Bandyopadhyay A."/>
            <person name="Elvitigala T."/>
            <person name="Welsh E."/>
            <person name="Stockel J."/>
            <person name="Liberton M."/>
            <person name="Min H."/>
            <person name="Sherman L.A."/>
            <person name="Pakrasi H.B."/>
        </authorList>
    </citation>
    <scope>NUCLEOTIDE SEQUENCE [LARGE SCALE GENOMIC DNA]</scope>
    <source>
        <strain evidence="5">PCC 7822</strain>
    </source>
</reference>
<keyword evidence="3" id="KW-0413">Isomerase</keyword>
<dbReference type="PANTHER" id="PTHR21164:SF0">
    <property type="entry name" value="CHORISMATE MUTASE AROH"/>
    <property type="match status" value="1"/>
</dbReference>
<dbReference type="eggNOG" id="COG4401">
    <property type="taxonomic scope" value="Bacteria"/>
</dbReference>
<evidence type="ECO:0000256" key="1">
    <source>
        <dbReference type="NCBIfam" id="TIGR01796"/>
    </source>
</evidence>
<evidence type="ECO:0000256" key="3">
    <source>
        <dbReference type="PROSITE-ProRule" id="PRU00514"/>
    </source>
</evidence>
<comment type="catalytic activity">
    <reaction evidence="3">
        <text>chorismate = prephenate</text>
        <dbReference type="Rhea" id="RHEA:13897"/>
        <dbReference type="ChEBI" id="CHEBI:29748"/>
        <dbReference type="ChEBI" id="CHEBI:29934"/>
        <dbReference type="EC" id="5.4.99.5"/>
    </reaction>
</comment>
<dbReference type="RefSeq" id="WP_013325504.1">
    <property type="nucleotide sequence ID" value="NC_014501.1"/>
</dbReference>
<name>E0UBB1_GLOV7</name>
<dbReference type="EC" id="5.4.99.5" evidence="1 3"/>
<dbReference type="AlphaFoldDB" id="E0UBB1"/>
<dbReference type="UniPathway" id="UPA00120">
    <property type="reaction ID" value="UER00203"/>
</dbReference>
<dbReference type="EMBL" id="CP002198">
    <property type="protein sequence ID" value="ADN17467.1"/>
    <property type="molecule type" value="Genomic_DNA"/>
</dbReference>
<keyword evidence="5" id="KW-1185">Reference proteome</keyword>
<dbReference type="InterPro" id="IPR035959">
    <property type="entry name" value="RutC-like_sf"/>
</dbReference>
<evidence type="ECO:0000313" key="5">
    <source>
        <dbReference type="Proteomes" id="UP000008206"/>
    </source>
</evidence>
<sequence length="128" mass="14576">MDWKVRAIRGATTADSNTIEAIREVVSELLDEIETRNQLDPSDIVSVIFTATEDLDAVFPAAIARERPNWQNVPLLDVQQMQVKGSLKYCIRVLIHVNTCKPQVEIYHSYLRQAKNLRPDWSLTGVNI</sequence>
<dbReference type="GO" id="GO:0046417">
    <property type="term" value="P:chorismate metabolic process"/>
    <property type="evidence" value="ECO:0007669"/>
    <property type="project" value="TreeGrafter"/>
</dbReference>
<organism evidence="4 5">
    <name type="scientific">Gloeothece verrucosa (strain PCC 7822)</name>
    <name type="common">Cyanothece sp. (strain PCC 7822)</name>
    <dbReference type="NCBI Taxonomy" id="497965"/>
    <lineage>
        <taxon>Bacteria</taxon>
        <taxon>Bacillati</taxon>
        <taxon>Cyanobacteriota</taxon>
        <taxon>Cyanophyceae</taxon>
        <taxon>Oscillatoriophycideae</taxon>
        <taxon>Chroococcales</taxon>
        <taxon>Aphanothecaceae</taxon>
        <taxon>Gloeothece</taxon>
        <taxon>Gloeothece verrucosa</taxon>
    </lineage>
</organism>
<feature type="binding site" evidence="2">
    <location>
        <position position="9"/>
    </location>
    <ligand>
        <name>prephenate</name>
        <dbReference type="ChEBI" id="CHEBI:29934"/>
    </ligand>
</feature>
<dbReference type="NCBIfam" id="TIGR01796">
    <property type="entry name" value="CM_mono_aroH"/>
    <property type="match status" value="1"/>
</dbReference>
<dbReference type="Pfam" id="PF07736">
    <property type="entry name" value="CM_1"/>
    <property type="match status" value="1"/>
</dbReference>
<keyword evidence="2 3" id="KW-0028">Amino-acid biosynthesis</keyword>
<dbReference type="GO" id="GO:0009073">
    <property type="term" value="P:aromatic amino acid family biosynthetic process"/>
    <property type="evidence" value="ECO:0007669"/>
    <property type="project" value="UniProtKB-UniRule"/>
</dbReference>
<evidence type="ECO:0000313" key="4">
    <source>
        <dbReference type="EMBL" id="ADN17467.1"/>
    </source>
</evidence>
<protein>
    <recommendedName>
        <fullName evidence="1 3">chorismate mutase</fullName>
        <ecNumber evidence="1 3">5.4.99.5</ecNumber>
    </recommendedName>
</protein>
<dbReference type="SUPFAM" id="SSF55298">
    <property type="entry name" value="YjgF-like"/>
    <property type="match status" value="1"/>
</dbReference>
<dbReference type="PANTHER" id="PTHR21164">
    <property type="entry name" value="CHORISMATE MUTASE"/>
    <property type="match status" value="1"/>
</dbReference>
<dbReference type="InterPro" id="IPR008243">
    <property type="entry name" value="Chorismate_mutase_AroH"/>
</dbReference>
<feature type="binding site" evidence="2">
    <location>
        <position position="110"/>
    </location>
    <ligand>
        <name>prephenate</name>
        <dbReference type="ChEBI" id="CHEBI:29934"/>
    </ligand>
</feature>
<dbReference type="PIRSF" id="PIRSF005965">
    <property type="entry name" value="Chor_mut_AroH"/>
    <property type="match status" value="1"/>
</dbReference>
<gene>
    <name evidence="4" type="ordered locus">Cyan7822_5596</name>
</gene>
<keyword evidence="2 3" id="KW-0057">Aromatic amino acid biosynthesis</keyword>
<dbReference type="STRING" id="497965.Cyan7822_5596"/>
<dbReference type="PROSITE" id="PS51167">
    <property type="entry name" value="CHORISMATE_MUT_1"/>
    <property type="match status" value="1"/>
</dbReference>
<dbReference type="KEGG" id="cyj:Cyan7822_5596"/>
<proteinExistence type="predicted"/>
<dbReference type="GO" id="GO:0004106">
    <property type="term" value="F:chorismate mutase activity"/>
    <property type="evidence" value="ECO:0007669"/>
    <property type="project" value="UniProtKB-UniRule"/>
</dbReference>
<dbReference type="GO" id="GO:0008652">
    <property type="term" value="P:amino acid biosynthetic process"/>
    <property type="evidence" value="ECO:0007669"/>
    <property type="project" value="UniProtKB-UniRule"/>
</dbReference>
<dbReference type="HOGENOM" id="CLU_133236_0_0_3"/>
<dbReference type="Proteomes" id="UP000008206">
    <property type="component" value="Chromosome"/>
</dbReference>